<proteinExistence type="predicted"/>
<dbReference type="Proteomes" id="UP000886998">
    <property type="component" value="Unassembled WGS sequence"/>
</dbReference>
<sequence>MIRSEETNIRNTLRNFTFRTTPAEGKSLGKHGEGQGLHLNAREYEDSPKRANQKGKWVYLLLCLNNVLVKRKNTVVVRPQTVVSENKRVLE</sequence>
<evidence type="ECO:0000313" key="3">
    <source>
        <dbReference type="Proteomes" id="UP000886998"/>
    </source>
</evidence>
<name>A0A8X6XSU5_9ARAC</name>
<comment type="caution">
    <text evidence="2">The sequence shown here is derived from an EMBL/GenBank/DDBJ whole genome shotgun (WGS) entry which is preliminary data.</text>
</comment>
<evidence type="ECO:0000313" key="2">
    <source>
        <dbReference type="EMBL" id="GFY58513.1"/>
    </source>
</evidence>
<organism evidence="2 3">
    <name type="scientific">Trichonephila inaurata madagascariensis</name>
    <dbReference type="NCBI Taxonomy" id="2747483"/>
    <lineage>
        <taxon>Eukaryota</taxon>
        <taxon>Metazoa</taxon>
        <taxon>Ecdysozoa</taxon>
        <taxon>Arthropoda</taxon>
        <taxon>Chelicerata</taxon>
        <taxon>Arachnida</taxon>
        <taxon>Araneae</taxon>
        <taxon>Araneomorphae</taxon>
        <taxon>Entelegynae</taxon>
        <taxon>Araneoidea</taxon>
        <taxon>Nephilidae</taxon>
        <taxon>Trichonephila</taxon>
        <taxon>Trichonephila inaurata</taxon>
    </lineage>
</organism>
<keyword evidence="3" id="KW-1185">Reference proteome</keyword>
<accession>A0A8X6XSU5</accession>
<reference evidence="2" key="1">
    <citation type="submission" date="2020-08" db="EMBL/GenBank/DDBJ databases">
        <title>Multicomponent nature underlies the extraordinary mechanical properties of spider dragline silk.</title>
        <authorList>
            <person name="Kono N."/>
            <person name="Nakamura H."/>
            <person name="Mori M."/>
            <person name="Yoshida Y."/>
            <person name="Ohtoshi R."/>
            <person name="Malay A.D."/>
            <person name="Moran D.A.P."/>
            <person name="Tomita M."/>
            <person name="Numata K."/>
            <person name="Arakawa K."/>
        </authorList>
    </citation>
    <scope>NUCLEOTIDE SEQUENCE</scope>
</reference>
<feature type="region of interest" description="Disordered" evidence="1">
    <location>
        <begin position="20"/>
        <end position="50"/>
    </location>
</feature>
<protein>
    <submittedName>
        <fullName evidence="2">Uncharacterized protein</fullName>
    </submittedName>
</protein>
<dbReference type="EMBL" id="BMAV01012133">
    <property type="protein sequence ID" value="GFY58513.1"/>
    <property type="molecule type" value="Genomic_DNA"/>
</dbReference>
<dbReference type="AlphaFoldDB" id="A0A8X6XSU5"/>
<evidence type="ECO:0000256" key="1">
    <source>
        <dbReference type="SAM" id="MobiDB-lite"/>
    </source>
</evidence>
<gene>
    <name evidence="2" type="ORF">TNIN_352461</name>
</gene>
<feature type="compositionally biased region" description="Basic and acidic residues" evidence="1">
    <location>
        <begin position="40"/>
        <end position="49"/>
    </location>
</feature>